<keyword evidence="2" id="KW-0648">Protein biosynthesis</keyword>
<comment type="caution">
    <text evidence="2">The sequence shown here is derived from an EMBL/GenBank/DDBJ whole genome shotgun (WGS) entry which is preliminary data.</text>
</comment>
<accession>A0A640KDA5</accession>
<protein>
    <submittedName>
        <fullName evidence="2">Elongation factor 1-alpha</fullName>
    </submittedName>
</protein>
<keyword evidence="3" id="KW-1185">Reference proteome</keyword>
<evidence type="ECO:0000313" key="2">
    <source>
        <dbReference type="EMBL" id="GET87563.1"/>
    </source>
</evidence>
<reference evidence="2" key="1">
    <citation type="submission" date="2019-11" db="EMBL/GenBank/DDBJ databases">
        <title>Leishmania tarentolae CDS.</title>
        <authorList>
            <person name="Goto Y."/>
            <person name="Yamagishi J."/>
        </authorList>
    </citation>
    <scope>NUCLEOTIDE SEQUENCE [LARGE SCALE GENOMIC DNA]</scope>
    <source>
        <strain evidence="2">Parrot Tar II</strain>
    </source>
</reference>
<dbReference type="EMBL" id="BLBS01000021">
    <property type="protein sequence ID" value="GET87563.1"/>
    <property type="molecule type" value="Genomic_DNA"/>
</dbReference>
<dbReference type="OrthoDB" id="7451037at2759"/>
<sequence>MRRPAGRVGRGGVGRVGGTGKKREKRERERERGRGWRKHRTPSAATARLLLRGLRGRLGHLTASALLLRHALDDADGDRLAHVAHSKAAKRRVVVEHLHAHRLLRHHLHDRGIAGLDRLGVLLQLLAGAAVNLGLDVREPARDVARVAVQHRRVAVADLAGVVQHDHLRREVGGLLRRVVLRVTAHVPTADVLHRHVLHVEADVVAGLRLRQLLVVHLDRLHLRRHVRGRERHHVARLHDAGLHAAHGHRADAADLVHVLQGQAQRLVHRAHRRLQHVERVQQRGTLVPRHVVRLLDHVVALPARDRDEAHLLRVVAHALQVRAHLLADLIVARLRVHHRLVVHLVAAHNHLLHAKSEGKQRVLARLPVLRDASLEPTVRRVDHQDGRVRLRRARDHVLDEVAVAGRIDDREHRLGRLELPQRNVDRDAALALRLQLVQHPRVLEGRLADLGRLLLELLDRALVDATALVDQVASGGGLAGVDVADNHKVHVHLILAHG</sequence>
<organism evidence="2 3">
    <name type="scientific">Leishmania tarentolae</name>
    <name type="common">Sauroleishmania tarentolae</name>
    <dbReference type="NCBI Taxonomy" id="5689"/>
    <lineage>
        <taxon>Eukaryota</taxon>
        <taxon>Discoba</taxon>
        <taxon>Euglenozoa</taxon>
        <taxon>Kinetoplastea</taxon>
        <taxon>Metakinetoplastina</taxon>
        <taxon>Trypanosomatida</taxon>
        <taxon>Trypanosomatidae</taxon>
        <taxon>Leishmaniinae</taxon>
        <taxon>Leishmania</taxon>
        <taxon>lizard Leishmania</taxon>
    </lineage>
</organism>
<dbReference type="VEuPathDB" id="TriTrypDB:LtaPh_1700921"/>
<feature type="compositionally biased region" description="Gly residues" evidence="1">
    <location>
        <begin position="8"/>
        <end position="19"/>
    </location>
</feature>
<keyword evidence="2" id="KW-0251">Elongation factor</keyword>
<dbReference type="AlphaFoldDB" id="A0A640KDA5"/>
<dbReference type="GO" id="GO:0003746">
    <property type="term" value="F:translation elongation factor activity"/>
    <property type="evidence" value="ECO:0007669"/>
    <property type="project" value="UniProtKB-KW"/>
</dbReference>
<evidence type="ECO:0000313" key="3">
    <source>
        <dbReference type="Proteomes" id="UP000419144"/>
    </source>
</evidence>
<name>A0A640KDA5_LEITA</name>
<evidence type="ECO:0000256" key="1">
    <source>
        <dbReference type="SAM" id="MobiDB-lite"/>
    </source>
</evidence>
<dbReference type="Proteomes" id="UP000419144">
    <property type="component" value="Unassembled WGS sequence"/>
</dbReference>
<proteinExistence type="predicted"/>
<gene>
    <name evidence="2" type="ORF">LtaPh_1700921</name>
</gene>
<feature type="region of interest" description="Disordered" evidence="1">
    <location>
        <begin position="1"/>
        <end position="41"/>
    </location>
</feature>